<dbReference type="Proteomes" id="UP000229278">
    <property type="component" value="Unassembled WGS sequence"/>
</dbReference>
<dbReference type="GO" id="GO:0004719">
    <property type="term" value="F:protein-L-isoaspartate (D-aspartate) O-methyltransferase activity"/>
    <property type="evidence" value="ECO:0007669"/>
    <property type="project" value="InterPro"/>
</dbReference>
<keyword evidence="4" id="KW-0489">Methyltransferase</keyword>
<proteinExistence type="inferred from homology"/>
<organism evidence="4 5">
    <name type="scientific">Candidatus Contendibacter odensensis</name>
    <dbReference type="NCBI Taxonomy" id="1400860"/>
    <lineage>
        <taxon>Bacteria</taxon>
        <taxon>Pseudomonadati</taxon>
        <taxon>Pseudomonadota</taxon>
        <taxon>Gammaproteobacteria</taxon>
        <taxon>Candidatus Competibacteraceae</taxon>
        <taxon>Candidatus Contendibacter</taxon>
    </lineage>
</organism>
<dbReference type="GO" id="GO:0005737">
    <property type="term" value="C:cytoplasm"/>
    <property type="evidence" value="ECO:0007669"/>
    <property type="project" value="TreeGrafter"/>
</dbReference>
<name>A0A2G6PEI0_9GAMM</name>
<dbReference type="GO" id="GO:0032259">
    <property type="term" value="P:methylation"/>
    <property type="evidence" value="ECO:0007669"/>
    <property type="project" value="UniProtKB-KW"/>
</dbReference>
<dbReference type="InterPro" id="IPR029063">
    <property type="entry name" value="SAM-dependent_MTases_sf"/>
</dbReference>
<dbReference type="InterPro" id="IPR000682">
    <property type="entry name" value="PCMT"/>
</dbReference>
<comment type="similarity">
    <text evidence="1">Belongs to the methyltransferase superfamily. L-isoaspartyl/D-aspartyl protein methyltransferase family.</text>
</comment>
<evidence type="ECO:0000256" key="3">
    <source>
        <dbReference type="ARBA" id="ARBA00030757"/>
    </source>
</evidence>
<dbReference type="Gene3D" id="3.40.50.150">
    <property type="entry name" value="Vaccinia Virus protein VP39"/>
    <property type="match status" value="1"/>
</dbReference>
<reference evidence="4 5" key="1">
    <citation type="submission" date="2017-10" db="EMBL/GenBank/DDBJ databases">
        <title>Novel microbial diversity and functional potential in the marine mammal oral microbiome.</title>
        <authorList>
            <person name="Dudek N.K."/>
            <person name="Sun C.L."/>
            <person name="Burstein D."/>
            <person name="Kantor R.S."/>
            <person name="Aliaga Goltsman D.S."/>
            <person name="Bik E.M."/>
            <person name="Thomas B.C."/>
            <person name="Banfield J.F."/>
            <person name="Relman D.A."/>
        </authorList>
    </citation>
    <scope>NUCLEOTIDE SEQUENCE [LARGE SCALE GENOMIC DNA]</scope>
    <source>
        <strain evidence="4">DOLJORAL78_50_517</strain>
    </source>
</reference>
<comment type="caution">
    <text evidence="4">The sequence shown here is derived from an EMBL/GenBank/DDBJ whole genome shotgun (WGS) entry which is preliminary data.</text>
</comment>
<dbReference type="CDD" id="cd02440">
    <property type="entry name" value="AdoMet_MTases"/>
    <property type="match status" value="1"/>
</dbReference>
<dbReference type="AlphaFoldDB" id="A0A2G6PEI0"/>
<dbReference type="EMBL" id="PDTV01000010">
    <property type="protein sequence ID" value="PIE82948.1"/>
    <property type="molecule type" value="Genomic_DNA"/>
</dbReference>
<accession>A0A2G6PEI0</accession>
<gene>
    <name evidence="4" type="ORF">CSA09_04470</name>
</gene>
<dbReference type="Pfam" id="PF01135">
    <property type="entry name" value="PCMT"/>
    <property type="match status" value="1"/>
</dbReference>
<protein>
    <recommendedName>
        <fullName evidence="2">Protein-L-isoaspartate O-methyltransferase</fullName>
    </recommendedName>
    <alternativeName>
        <fullName evidence="3">Protein L-isoaspartyl methyltransferase</fullName>
    </alternativeName>
</protein>
<dbReference type="PANTHER" id="PTHR11579:SF18">
    <property type="entry name" value="PROTEIN-L-ISOASPARTATE O-METHYLTRANSFERASE"/>
    <property type="match status" value="1"/>
</dbReference>
<evidence type="ECO:0000313" key="5">
    <source>
        <dbReference type="Proteomes" id="UP000229278"/>
    </source>
</evidence>
<dbReference type="SUPFAM" id="SSF53335">
    <property type="entry name" value="S-adenosyl-L-methionine-dependent methyltransferases"/>
    <property type="match status" value="1"/>
</dbReference>
<sequence>MSAFNFEQARYNMIQQQIRPWEVLDPKVLDTLTAIPREDFVPERYRHLAFADVAIPLACGQTMLKPTIEGRLLQALAVKPDDHVLVVGTGSGYITACLAHLATNVVSVDIVPELIEAARLKLKAHGIKNTILHVGDALQGWGEHQYDVIAITGSVATLYDVWRQSLKPGGRLFVVIGQAPVMEAQLITRLSEQEWINEELFETYLPPLHGAEPVKSFKF</sequence>
<evidence type="ECO:0000256" key="1">
    <source>
        <dbReference type="ARBA" id="ARBA00005369"/>
    </source>
</evidence>
<keyword evidence="4" id="KW-0808">Transferase</keyword>
<evidence type="ECO:0000256" key="2">
    <source>
        <dbReference type="ARBA" id="ARBA00013346"/>
    </source>
</evidence>
<dbReference type="PANTHER" id="PTHR11579">
    <property type="entry name" value="PROTEIN-L-ISOASPARTATE O-METHYLTRANSFERASE"/>
    <property type="match status" value="1"/>
</dbReference>
<evidence type="ECO:0000313" key="4">
    <source>
        <dbReference type="EMBL" id="PIE82948.1"/>
    </source>
</evidence>